<keyword evidence="1" id="KW-0812">Transmembrane</keyword>
<keyword evidence="1" id="KW-0472">Membrane</keyword>
<sequence length="416" mass="44532">MRELLSASITGVHAHWVVFGLLALAALVALHAVLHPQLRRATVKAAVGAVVTTVLVWLVLEVVWKPFPDHVPLEIYVAGGVAAFVVAAAIAQRGRRIPVGLAAVVAIVCGLAVANFSYQQYPTLESLDPAPKAVEVSYAQLPDSVPMIDGRPVGALVTLDLPGEKSGFHARPAKAYVPPAYFAPENRGKDFPLLVLMAGNPGRPVQWFGSGGAENTLDEYQLDHGGFAPIVVSVDATGSFLGNPICVDGPKDKVQTYLAVDVPAELERKFRVSDRRKAIGGLSYGGTCALQVVTNHPQVYDTFLDFSGQWEPSIGTHEQTVQAFFGGDEAAFRAVNPVDLLEAAQGKDTYRGIAGRFVAGESDPEAVEALKKINVLALGAGMDTTFVTVPGGHSYQTWREAFHMYLDFVVERAQRP</sequence>
<dbReference type="OrthoDB" id="3723842at2"/>
<dbReference type="KEGG" id="caqu:CAQU_10740"/>
<dbReference type="PANTHER" id="PTHR48098:SF1">
    <property type="entry name" value="DIACYLGLYCEROL ACYLTRANSFERASE_MYCOLYLTRANSFERASE AG85A"/>
    <property type="match status" value="1"/>
</dbReference>
<dbReference type="EMBL" id="CP009245">
    <property type="protein sequence ID" value="APT85447.1"/>
    <property type="molecule type" value="Genomic_DNA"/>
</dbReference>
<organism evidence="2 3">
    <name type="scientific">Corynebacterium aquilae DSM 44791</name>
    <dbReference type="NCBI Taxonomy" id="1431546"/>
    <lineage>
        <taxon>Bacteria</taxon>
        <taxon>Bacillati</taxon>
        <taxon>Actinomycetota</taxon>
        <taxon>Actinomycetes</taxon>
        <taxon>Mycobacteriales</taxon>
        <taxon>Corynebacteriaceae</taxon>
        <taxon>Corynebacterium</taxon>
    </lineage>
</organism>
<dbReference type="GO" id="GO:0016747">
    <property type="term" value="F:acyltransferase activity, transferring groups other than amino-acyl groups"/>
    <property type="evidence" value="ECO:0007669"/>
    <property type="project" value="TreeGrafter"/>
</dbReference>
<proteinExistence type="predicted"/>
<keyword evidence="1" id="KW-1133">Transmembrane helix</keyword>
<dbReference type="STRING" id="1431546.CAQU_10740"/>
<evidence type="ECO:0008006" key="4">
    <source>
        <dbReference type="Google" id="ProtNLM"/>
    </source>
</evidence>
<feature type="transmembrane region" description="Helical" evidence="1">
    <location>
        <begin position="46"/>
        <end position="67"/>
    </location>
</feature>
<gene>
    <name evidence="2" type="ORF">CAQU_10740</name>
</gene>
<protein>
    <recommendedName>
        <fullName evidence="4">Esterase</fullName>
    </recommendedName>
</protein>
<accession>A0A1L7CHW0</accession>
<dbReference type="Pfam" id="PF00756">
    <property type="entry name" value="Esterase"/>
    <property type="match status" value="1"/>
</dbReference>
<evidence type="ECO:0000313" key="3">
    <source>
        <dbReference type="Proteomes" id="UP000185478"/>
    </source>
</evidence>
<dbReference type="Gene3D" id="3.40.50.1820">
    <property type="entry name" value="alpha/beta hydrolase"/>
    <property type="match status" value="1"/>
</dbReference>
<dbReference type="InterPro" id="IPR029058">
    <property type="entry name" value="AB_hydrolase_fold"/>
</dbReference>
<dbReference type="SUPFAM" id="SSF53474">
    <property type="entry name" value="alpha/beta-Hydrolases"/>
    <property type="match status" value="1"/>
</dbReference>
<name>A0A1L7CHW0_9CORY</name>
<dbReference type="InterPro" id="IPR050583">
    <property type="entry name" value="Mycobacterial_A85_antigen"/>
</dbReference>
<keyword evidence="3" id="KW-1185">Reference proteome</keyword>
<dbReference type="Proteomes" id="UP000185478">
    <property type="component" value="Chromosome"/>
</dbReference>
<dbReference type="RefSeq" id="WP_075727512.1">
    <property type="nucleotide sequence ID" value="NZ_CP009245.1"/>
</dbReference>
<evidence type="ECO:0000313" key="2">
    <source>
        <dbReference type="EMBL" id="APT85447.1"/>
    </source>
</evidence>
<feature type="transmembrane region" description="Helical" evidence="1">
    <location>
        <begin position="73"/>
        <end position="91"/>
    </location>
</feature>
<dbReference type="InterPro" id="IPR000801">
    <property type="entry name" value="Esterase-like"/>
</dbReference>
<reference evidence="2 3" key="1">
    <citation type="submission" date="2014-08" db="EMBL/GenBank/DDBJ databases">
        <title>Complete genome sequence of Corynebacterium aquilae S-613T(T) (=DSM 44791(T)), isolated from the choana of a healthy golden eagle.</title>
        <authorList>
            <person name="Ruckert C."/>
            <person name="Albersmeier A."/>
            <person name="Winkler A."/>
            <person name="Kalinowski J."/>
        </authorList>
    </citation>
    <scope>NUCLEOTIDE SEQUENCE [LARGE SCALE GENOMIC DNA]</scope>
    <source>
        <strain evidence="2 3">S-613</strain>
    </source>
</reference>
<evidence type="ECO:0000256" key="1">
    <source>
        <dbReference type="SAM" id="Phobius"/>
    </source>
</evidence>
<dbReference type="AlphaFoldDB" id="A0A1L7CHW0"/>
<feature type="transmembrane region" description="Helical" evidence="1">
    <location>
        <begin position="98"/>
        <end position="118"/>
    </location>
</feature>
<dbReference type="PANTHER" id="PTHR48098">
    <property type="entry name" value="ENTEROCHELIN ESTERASE-RELATED"/>
    <property type="match status" value="1"/>
</dbReference>
<feature type="transmembrane region" description="Helical" evidence="1">
    <location>
        <begin position="12"/>
        <end position="34"/>
    </location>
</feature>